<feature type="domain" description="Phosphatidic acid phosphatase type 2/haloperoxidase" evidence="10">
    <location>
        <begin position="128"/>
        <end position="264"/>
    </location>
</feature>
<feature type="transmembrane region" description="Helical" evidence="9">
    <location>
        <begin position="276"/>
        <end position="294"/>
    </location>
</feature>
<proteinExistence type="inferred from homology"/>
<evidence type="ECO:0000256" key="1">
    <source>
        <dbReference type="ARBA" id="ARBA00004477"/>
    </source>
</evidence>
<dbReference type="SUPFAM" id="SSF48317">
    <property type="entry name" value="Acid phosphatase/Vanadium-dependent haloperoxidase"/>
    <property type="match status" value="1"/>
</dbReference>
<keyword evidence="12" id="KW-1185">Reference proteome</keyword>
<feature type="transmembrane region" description="Helical" evidence="9">
    <location>
        <begin position="246"/>
        <end position="264"/>
    </location>
</feature>
<dbReference type="GO" id="GO:0006670">
    <property type="term" value="P:sphingosine metabolic process"/>
    <property type="evidence" value="ECO:0007669"/>
    <property type="project" value="TreeGrafter"/>
</dbReference>
<evidence type="ECO:0000256" key="6">
    <source>
        <dbReference type="ARBA" id="ARBA00023136"/>
    </source>
</evidence>
<dbReference type="EMBL" id="BRXZ01005062">
    <property type="protein sequence ID" value="GMH59586.1"/>
    <property type="molecule type" value="Genomic_DNA"/>
</dbReference>
<dbReference type="Pfam" id="PF01569">
    <property type="entry name" value="PAP2"/>
    <property type="match status" value="1"/>
</dbReference>
<keyword evidence="3" id="KW-0378">Hydrolase</keyword>
<dbReference type="Gene3D" id="1.20.144.10">
    <property type="entry name" value="Phosphatidic acid phosphatase type 2/haloperoxidase"/>
    <property type="match status" value="1"/>
</dbReference>
<evidence type="ECO:0000256" key="3">
    <source>
        <dbReference type="ARBA" id="ARBA00022801"/>
    </source>
</evidence>
<evidence type="ECO:0000256" key="8">
    <source>
        <dbReference type="SAM" id="MobiDB-lite"/>
    </source>
</evidence>
<evidence type="ECO:0000313" key="12">
    <source>
        <dbReference type="Proteomes" id="UP001165082"/>
    </source>
</evidence>
<dbReference type="Proteomes" id="UP001165082">
    <property type="component" value="Unassembled WGS sequence"/>
</dbReference>
<dbReference type="GO" id="GO:0042392">
    <property type="term" value="F:sphingosine-1-phosphate phosphatase activity"/>
    <property type="evidence" value="ECO:0007669"/>
    <property type="project" value="TreeGrafter"/>
</dbReference>
<comment type="caution">
    <text evidence="11">The sequence shown here is derived from an EMBL/GenBank/DDBJ whole genome shotgun (WGS) entry which is preliminary data.</text>
</comment>
<feature type="transmembrane region" description="Helical" evidence="9">
    <location>
        <begin position="342"/>
        <end position="359"/>
    </location>
</feature>
<feature type="transmembrane region" description="Helical" evidence="9">
    <location>
        <begin position="306"/>
        <end position="322"/>
    </location>
</feature>
<organism evidence="11 12">
    <name type="scientific">Triparma retinervis</name>
    <dbReference type="NCBI Taxonomy" id="2557542"/>
    <lineage>
        <taxon>Eukaryota</taxon>
        <taxon>Sar</taxon>
        <taxon>Stramenopiles</taxon>
        <taxon>Ochrophyta</taxon>
        <taxon>Bolidophyceae</taxon>
        <taxon>Parmales</taxon>
        <taxon>Triparmaceae</taxon>
        <taxon>Triparma</taxon>
    </lineage>
</organism>
<dbReference type="GO" id="GO:0005789">
    <property type="term" value="C:endoplasmic reticulum membrane"/>
    <property type="evidence" value="ECO:0007669"/>
    <property type="project" value="UniProtKB-SubCell"/>
</dbReference>
<dbReference type="PANTHER" id="PTHR14969">
    <property type="entry name" value="SPHINGOSINE-1-PHOSPHATE PHOSPHOHYDROLASE"/>
    <property type="match status" value="1"/>
</dbReference>
<evidence type="ECO:0000259" key="10">
    <source>
        <dbReference type="SMART" id="SM00014"/>
    </source>
</evidence>
<reference evidence="11" key="1">
    <citation type="submission" date="2022-07" db="EMBL/GenBank/DDBJ databases">
        <title>Genome analysis of Parmales, a sister group of diatoms, reveals the evolutionary specialization of diatoms from phago-mixotrophs to photoautotrophs.</title>
        <authorList>
            <person name="Ban H."/>
            <person name="Sato S."/>
            <person name="Yoshikawa S."/>
            <person name="Kazumasa Y."/>
            <person name="Nakamura Y."/>
            <person name="Ichinomiya M."/>
            <person name="Saitoh K."/>
            <person name="Sato N."/>
            <person name="Blanc-Mathieu R."/>
            <person name="Endo H."/>
            <person name="Kuwata A."/>
            <person name="Ogata H."/>
        </authorList>
    </citation>
    <scope>NUCLEOTIDE SEQUENCE</scope>
</reference>
<keyword evidence="5 9" id="KW-1133">Transmembrane helix</keyword>
<evidence type="ECO:0000256" key="7">
    <source>
        <dbReference type="ARBA" id="ARBA00038324"/>
    </source>
</evidence>
<sequence>MAKSVRRSNYESEGVGGIKESIPPSKQQQGDPPSKIVKDKGDAYFSPMKYEVDLPVLSVSGRVLTGVWMFTRSHLANQVKYTCDLFKFVPQGPRAQYFAALASAAGSEEFYCVAIPIMTWCIASYELSRAMVLLLCVNLYVGNCCKNLFCLPRPPLKYRFGGEKSLETGQGDRKVCVDALGFGWPSTHSCNAVSLPFAVLRTAYGSIISPSIAEGGVAGAIAAYTVAFLYASLVPMSRLVLGVHSAADVHAGMLYGVIGLRLWLSYHTEIGEYMDGAGILFVIVGCLAMVACHPRVKPLNYTFEESVCIISYTMGFLIGGYVSKSLGLNTLCDPDTGVMIRLVRIIVGYGIVLPAKAIVKELTGFMRSDIGKDKNIEEYKFGFGDCVSRILQYGVGYGVGCTWFAPFVFEKVLGI</sequence>
<protein>
    <recommendedName>
        <fullName evidence="10">Phosphatidic acid phosphatase type 2/haloperoxidase domain-containing protein</fullName>
    </recommendedName>
</protein>
<dbReference type="InterPro" id="IPR036938">
    <property type="entry name" value="PAP2/HPO_sf"/>
</dbReference>
<dbReference type="PANTHER" id="PTHR14969:SF28">
    <property type="entry name" value="DIHYDROSPHINGOSINE 1-PHOSPHATE PHOSPHATASE LCB3-RELATED"/>
    <property type="match status" value="1"/>
</dbReference>
<dbReference type="SMART" id="SM00014">
    <property type="entry name" value="acidPPc"/>
    <property type="match status" value="1"/>
</dbReference>
<comment type="similarity">
    <text evidence="7">Belongs to the type 2 lipid phosphate phosphatase family.</text>
</comment>
<evidence type="ECO:0000313" key="11">
    <source>
        <dbReference type="EMBL" id="GMH59586.1"/>
    </source>
</evidence>
<keyword evidence="4" id="KW-0256">Endoplasmic reticulum</keyword>
<evidence type="ECO:0000256" key="9">
    <source>
        <dbReference type="SAM" id="Phobius"/>
    </source>
</evidence>
<accession>A0A9W6ZU48</accession>
<feature type="transmembrane region" description="Helical" evidence="9">
    <location>
        <begin position="216"/>
        <end position="234"/>
    </location>
</feature>
<keyword evidence="6 9" id="KW-0472">Membrane</keyword>
<comment type="subcellular location">
    <subcellularLocation>
        <location evidence="1">Endoplasmic reticulum membrane</location>
        <topology evidence="1">Multi-pass membrane protein</topology>
    </subcellularLocation>
</comment>
<gene>
    <name evidence="11" type="ORF">TrRE_jg648</name>
</gene>
<evidence type="ECO:0000256" key="2">
    <source>
        <dbReference type="ARBA" id="ARBA00022692"/>
    </source>
</evidence>
<dbReference type="OrthoDB" id="301434at2759"/>
<evidence type="ECO:0000256" key="5">
    <source>
        <dbReference type="ARBA" id="ARBA00022989"/>
    </source>
</evidence>
<keyword evidence="2 9" id="KW-0812">Transmembrane</keyword>
<dbReference type="InterPro" id="IPR000326">
    <property type="entry name" value="PAP2/HPO"/>
</dbReference>
<evidence type="ECO:0000256" key="4">
    <source>
        <dbReference type="ARBA" id="ARBA00022824"/>
    </source>
</evidence>
<feature type="region of interest" description="Disordered" evidence="8">
    <location>
        <begin position="1"/>
        <end position="36"/>
    </location>
</feature>
<dbReference type="AlphaFoldDB" id="A0A9W6ZU48"/>
<name>A0A9W6ZU48_9STRA</name>